<dbReference type="AlphaFoldDB" id="A0A4Z1RDH5"/>
<dbReference type="InterPro" id="IPR006531">
    <property type="entry name" value="Gp5/Vgr_OB"/>
</dbReference>
<dbReference type="Gene3D" id="2.40.50.230">
    <property type="entry name" value="Gp5 N-terminal domain"/>
    <property type="match status" value="1"/>
</dbReference>
<dbReference type="InterPro" id="IPR028244">
    <property type="entry name" value="T6SS_Rhs_Vgr_dom"/>
</dbReference>
<evidence type="ECO:0000313" key="7">
    <source>
        <dbReference type="Proteomes" id="UP000298681"/>
    </source>
</evidence>
<dbReference type="InterPro" id="IPR006533">
    <property type="entry name" value="T6SS_Vgr_RhsGE"/>
</dbReference>
<feature type="domain" description="Putative type VI secretion system Rhs element associated Vgr" evidence="5">
    <location>
        <begin position="518"/>
        <end position="622"/>
    </location>
</feature>
<dbReference type="RefSeq" id="WP_134673595.1">
    <property type="nucleotide sequence ID" value="NZ_SPUH01000001.1"/>
</dbReference>
<evidence type="ECO:0000259" key="5">
    <source>
        <dbReference type="Pfam" id="PF13296"/>
    </source>
</evidence>
<comment type="similarity">
    <text evidence="1">Belongs to the VgrG protein family.</text>
</comment>
<dbReference type="Pfam" id="PF10106">
    <property type="entry name" value="DUF2345"/>
    <property type="match status" value="1"/>
</dbReference>
<dbReference type="Proteomes" id="UP000298681">
    <property type="component" value="Unassembled WGS sequence"/>
</dbReference>
<feature type="region of interest" description="Disordered" evidence="2">
    <location>
        <begin position="423"/>
        <end position="443"/>
    </location>
</feature>
<protein>
    <submittedName>
        <fullName evidence="6">Type VI secretion system tip protein VgrG</fullName>
    </submittedName>
</protein>
<dbReference type="NCBIfam" id="TIGR03361">
    <property type="entry name" value="VI_Rhs_Vgr"/>
    <property type="match status" value="1"/>
</dbReference>
<dbReference type="SUPFAM" id="SSF69255">
    <property type="entry name" value="gp5 N-terminal domain-like"/>
    <property type="match status" value="1"/>
</dbReference>
<keyword evidence="7" id="KW-1185">Reference proteome</keyword>
<sequence length="848" mass="91077">MDMPALAREALAALSVPSQYARLIQLTAPVDGLVVERFHGSEAVCAPFRFEVDVFSTSAFVEPGALLGETISLHLRRADGGMRDWHGLCAEVAPLGGDGGLARYRLTLVPWTEWLRHRRNARIFQDMDVRAVIEALLGEVSCAAWRFDVTRRLPVHAITTQYRESDWDFLVRLLADSGLAWRYEHAQRGTDARTDRNAGHTLVIFDSDAELPQPLRLRFHRADASEAEDSITALGERRELVPNRSVVGSWHSERVEAVSGEATGTHNEATPALEIFVQPRAGHFADAAHASDEATFRLDAARLRGWRLDGAGTARTLAAGHPITIGQHPRHEGATLTPLAVEHVGANNLGSGITALLARPDLEQGSYRNRFIATPVEVPVAPLPGDRPRVQGPQTARVVGLPEAAVTPNRDHQVRIQFAWQRGERPNPGGLSAESHAPGDHTSGTWVPVSEWLAGPNWGSHFLPRIGSEVLVEFLHGDIDQPRITGQLYNGEAGLPFAAGIDGSTNHPGTLSGLHTQGHDGDGTQQWVIDDTPGQLRTRLHTTLADSRLELGYLIAHGDQHRGTLRGQGVELATAGWGNVHAAQGLLLSTTARPDGASTQMDMAESVAQLKGAERTAQALHDTMCQQEVPGLEANGRLVAMREAVDPEVDGAYRADVAGQSAMKPAAAVGREPGDEPVERFADARVIAESPESIAFVTPKSAIAYAGGAMHLTVQDDAHVAAGHTVSWVSGQHTALYAHAGPIRAIAANGPVSLQAHTGELEVLADQSVTLTATDERIDVLAQQKIVLQAGHSRVVLEGGDITFECPGEFTVKASQHPFRGGASGDLRLSLPDGLVKLEPDRMLDFSG</sequence>
<dbReference type="Pfam" id="PF04717">
    <property type="entry name" value="Phage_base_V"/>
    <property type="match status" value="1"/>
</dbReference>
<dbReference type="SUPFAM" id="SSF69279">
    <property type="entry name" value="Phage tail proteins"/>
    <property type="match status" value="2"/>
</dbReference>
<organism evidence="6 7">
    <name type="scientific">Luteimonas yindakuii</name>
    <dbReference type="NCBI Taxonomy" id="2565782"/>
    <lineage>
        <taxon>Bacteria</taxon>
        <taxon>Pseudomonadati</taxon>
        <taxon>Pseudomonadota</taxon>
        <taxon>Gammaproteobacteria</taxon>
        <taxon>Lysobacterales</taxon>
        <taxon>Lysobacteraceae</taxon>
        <taxon>Luteimonas</taxon>
    </lineage>
</organism>
<evidence type="ECO:0000256" key="2">
    <source>
        <dbReference type="SAM" id="MobiDB-lite"/>
    </source>
</evidence>
<reference evidence="6 7" key="1">
    <citation type="submission" date="2019-01" db="EMBL/GenBank/DDBJ databases">
        <authorList>
            <person name="Zhang S."/>
        </authorList>
    </citation>
    <scope>NUCLEOTIDE SEQUENCE [LARGE SCALE GENOMIC DNA]</scope>
    <source>
        <strain evidence="6 7">1626</strain>
    </source>
</reference>
<dbReference type="NCBIfam" id="TIGR01646">
    <property type="entry name" value="vgr_GE"/>
    <property type="match status" value="1"/>
</dbReference>
<dbReference type="Gene3D" id="4.10.220.110">
    <property type="match status" value="1"/>
</dbReference>
<comment type="caution">
    <text evidence="6">The sequence shown here is derived from an EMBL/GenBank/DDBJ whole genome shotgun (WGS) entry which is preliminary data.</text>
</comment>
<dbReference type="Gene3D" id="2.30.110.50">
    <property type="match status" value="1"/>
</dbReference>
<name>A0A4Z1RDH5_9GAMM</name>
<dbReference type="SUPFAM" id="SSF69349">
    <property type="entry name" value="Phage fibre proteins"/>
    <property type="match status" value="1"/>
</dbReference>
<evidence type="ECO:0000259" key="3">
    <source>
        <dbReference type="Pfam" id="PF04717"/>
    </source>
</evidence>
<dbReference type="Pfam" id="PF05954">
    <property type="entry name" value="Phage_GPD"/>
    <property type="match status" value="1"/>
</dbReference>
<evidence type="ECO:0000259" key="4">
    <source>
        <dbReference type="Pfam" id="PF10106"/>
    </source>
</evidence>
<dbReference type="InterPro" id="IPR017847">
    <property type="entry name" value="T6SS_RhsGE_Vgr_subset"/>
</dbReference>
<dbReference type="InterPro" id="IPR037026">
    <property type="entry name" value="Vgr_OB-fold_dom_sf"/>
</dbReference>
<dbReference type="InterPro" id="IPR018769">
    <property type="entry name" value="VgrG2_DUF2345"/>
</dbReference>
<evidence type="ECO:0000256" key="1">
    <source>
        <dbReference type="ARBA" id="ARBA00005558"/>
    </source>
</evidence>
<accession>A0A4Z1RDH5</accession>
<feature type="domain" description="Gp5/Type VI secretion system Vgr protein OB-fold" evidence="3">
    <location>
        <begin position="440"/>
        <end position="489"/>
    </location>
</feature>
<evidence type="ECO:0000313" key="6">
    <source>
        <dbReference type="EMBL" id="TKS54213.1"/>
    </source>
</evidence>
<proteinExistence type="inferred from homology"/>
<dbReference type="Pfam" id="PF13296">
    <property type="entry name" value="T6SS_Vgr"/>
    <property type="match status" value="1"/>
</dbReference>
<feature type="domain" description="DUF2345" evidence="4">
    <location>
        <begin position="675"/>
        <end position="823"/>
    </location>
</feature>
<dbReference type="Gene3D" id="3.55.50.10">
    <property type="entry name" value="Baseplate protein-like domains"/>
    <property type="match status" value="1"/>
</dbReference>
<dbReference type="EMBL" id="SPUH01000001">
    <property type="protein sequence ID" value="TKS54213.1"/>
    <property type="molecule type" value="Genomic_DNA"/>
</dbReference>
<gene>
    <name evidence="6" type="ORF">E4582_05150</name>
</gene>